<dbReference type="CDD" id="cd00405">
    <property type="entry name" value="PRAI"/>
    <property type="match status" value="1"/>
</dbReference>
<dbReference type="EC" id="5.3.1.24" evidence="4"/>
<evidence type="ECO:0000256" key="10">
    <source>
        <dbReference type="ARBA" id="ARBA00023235"/>
    </source>
</evidence>
<dbReference type="InterPro" id="IPR000641">
    <property type="entry name" value="CbxX/CfxQ"/>
</dbReference>
<dbReference type="OrthoDB" id="2423195at2759"/>
<dbReference type="Gene3D" id="1.25.40.20">
    <property type="entry name" value="Ankyrin repeat-containing domain"/>
    <property type="match status" value="2"/>
</dbReference>
<evidence type="ECO:0000256" key="6">
    <source>
        <dbReference type="ARBA" id="ARBA00022741"/>
    </source>
</evidence>
<evidence type="ECO:0000313" key="14">
    <source>
        <dbReference type="Proteomes" id="UP001055439"/>
    </source>
</evidence>
<evidence type="ECO:0000256" key="7">
    <source>
        <dbReference type="ARBA" id="ARBA00022822"/>
    </source>
</evidence>
<gene>
    <name evidence="13" type="ORF">MUK42_03335</name>
</gene>
<dbReference type="SUPFAM" id="SSF51366">
    <property type="entry name" value="Ribulose-phoshate binding barrel"/>
    <property type="match status" value="1"/>
</dbReference>
<keyword evidence="8" id="KW-0067">ATP-binding</keyword>
<dbReference type="GO" id="GO:0004640">
    <property type="term" value="F:phosphoribosylanthranilate isomerase activity"/>
    <property type="evidence" value="ECO:0007669"/>
    <property type="project" value="UniProtKB-EC"/>
</dbReference>
<dbReference type="InterPro" id="IPR003959">
    <property type="entry name" value="ATPase_AAA_core"/>
</dbReference>
<comment type="pathway">
    <text evidence="1">Amino-acid biosynthesis; L-tryptophan biosynthesis; L-tryptophan from chorismate: step 3/5.</text>
</comment>
<evidence type="ECO:0000256" key="4">
    <source>
        <dbReference type="ARBA" id="ARBA00012572"/>
    </source>
</evidence>
<dbReference type="InterPro" id="IPR050773">
    <property type="entry name" value="CbxX/CfxQ_RuBisCO_ESX"/>
</dbReference>
<dbReference type="InterPro" id="IPR036770">
    <property type="entry name" value="Ankyrin_rpt-contain_sf"/>
</dbReference>
<dbReference type="Pfam" id="PF00004">
    <property type="entry name" value="AAA"/>
    <property type="match status" value="1"/>
</dbReference>
<keyword evidence="10 13" id="KW-0413">Isomerase</keyword>
<evidence type="ECO:0000313" key="13">
    <source>
        <dbReference type="EMBL" id="URE44809.1"/>
    </source>
</evidence>
<dbReference type="SUPFAM" id="SSF48403">
    <property type="entry name" value="Ankyrin repeat"/>
    <property type="match status" value="1"/>
</dbReference>
<dbReference type="PANTHER" id="PTHR43392:SF2">
    <property type="entry name" value="AAA-TYPE ATPASE FAMILY PROTEIN _ ANKYRIN REPEAT FAMILY PROTEIN"/>
    <property type="match status" value="1"/>
</dbReference>
<comment type="similarity">
    <text evidence="3">Belongs to the CbxX/CfxQ family.</text>
</comment>
<dbReference type="Gene3D" id="3.40.50.300">
    <property type="entry name" value="P-loop containing nucleotide triphosphate hydrolases"/>
    <property type="match status" value="1"/>
</dbReference>
<feature type="domain" description="AAA+ ATPase" evidence="12">
    <location>
        <begin position="252"/>
        <end position="391"/>
    </location>
</feature>
<dbReference type="FunFam" id="3.20.20.70:FF:000075">
    <property type="entry name" value="Tryptophan biosynthesis protein TRP1"/>
    <property type="match status" value="1"/>
</dbReference>
<dbReference type="Proteomes" id="UP001055439">
    <property type="component" value="Chromosome 9"/>
</dbReference>
<dbReference type="PROSITE" id="PS50297">
    <property type="entry name" value="ANK_REP_REGION"/>
    <property type="match status" value="3"/>
</dbReference>
<evidence type="ECO:0000256" key="1">
    <source>
        <dbReference type="ARBA" id="ARBA00004664"/>
    </source>
</evidence>
<dbReference type="PRINTS" id="PR00819">
    <property type="entry name" value="CBXCFQXSUPER"/>
</dbReference>
<dbReference type="SUPFAM" id="SSF52540">
    <property type="entry name" value="P-loop containing nucleoside triphosphate hydrolases"/>
    <property type="match status" value="1"/>
</dbReference>
<keyword evidence="9" id="KW-0057">Aromatic amino acid biosynthesis</keyword>
<evidence type="ECO:0000256" key="8">
    <source>
        <dbReference type="ARBA" id="ARBA00022840"/>
    </source>
</evidence>
<dbReference type="InterPro" id="IPR003593">
    <property type="entry name" value="AAA+_ATPase"/>
</dbReference>
<dbReference type="GO" id="GO:0005524">
    <property type="term" value="F:ATP binding"/>
    <property type="evidence" value="ECO:0007669"/>
    <property type="project" value="UniProtKB-KW"/>
</dbReference>
<dbReference type="FunFam" id="3.40.50.300:FF:000216">
    <property type="entry name" value="Type VII secretion ATPase EccA"/>
    <property type="match status" value="1"/>
</dbReference>
<keyword evidence="6" id="KW-0547">Nucleotide-binding</keyword>
<keyword evidence="14" id="KW-1185">Reference proteome</keyword>
<dbReference type="AlphaFoldDB" id="A0A9E7LBR6"/>
<dbReference type="PANTHER" id="PTHR43392">
    <property type="entry name" value="AAA-TYPE ATPASE FAMILY PROTEIN / ANKYRIN REPEAT FAMILY PROTEIN"/>
    <property type="match status" value="1"/>
</dbReference>
<feature type="repeat" description="ANK" evidence="11">
    <location>
        <begin position="47"/>
        <end position="69"/>
    </location>
</feature>
<reference evidence="13" key="1">
    <citation type="submission" date="2022-05" db="EMBL/GenBank/DDBJ databases">
        <title>The Musa troglodytarum L. genome provides insights into the mechanism of non-climacteric behaviour and enrichment of carotenoids.</title>
        <authorList>
            <person name="Wang J."/>
        </authorList>
    </citation>
    <scope>NUCLEOTIDE SEQUENCE</scope>
    <source>
        <tissue evidence="13">Leaf</tissue>
    </source>
</reference>
<feature type="repeat" description="ANK" evidence="11">
    <location>
        <begin position="84"/>
        <end position="116"/>
    </location>
</feature>
<dbReference type="Gene3D" id="3.20.20.70">
    <property type="entry name" value="Aldolase class I"/>
    <property type="match status" value="1"/>
</dbReference>
<evidence type="ECO:0000256" key="5">
    <source>
        <dbReference type="ARBA" id="ARBA00022605"/>
    </source>
</evidence>
<dbReference type="GO" id="GO:0000162">
    <property type="term" value="P:L-tryptophan biosynthetic process"/>
    <property type="evidence" value="ECO:0007669"/>
    <property type="project" value="UniProtKB-KW"/>
</dbReference>
<dbReference type="GO" id="GO:0016887">
    <property type="term" value="F:ATP hydrolysis activity"/>
    <property type="evidence" value="ECO:0007669"/>
    <property type="project" value="InterPro"/>
</dbReference>
<evidence type="ECO:0000256" key="9">
    <source>
        <dbReference type="ARBA" id="ARBA00023141"/>
    </source>
</evidence>
<keyword evidence="11" id="KW-0040">ANK repeat</keyword>
<evidence type="ECO:0000256" key="11">
    <source>
        <dbReference type="PROSITE-ProRule" id="PRU00023"/>
    </source>
</evidence>
<dbReference type="InterPro" id="IPR013785">
    <property type="entry name" value="Aldolase_TIM"/>
</dbReference>
<protein>
    <recommendedName>
        <fullName evidence="4">phosphoribosylanthranilate isomerase</fullName>
        <ecNumber evidence="4">5.3.1.24</ecNumber>
    </recommendedName>
</protein>
<dbReference type="PROSITE" id="PS50088">
    <property type="entry name" value="ANK_REPEAT"/>
    <property type="match status" value="3"/>
</dbReference>
<dbReference type="InterPro" id="IPR027417">
    <property type="entry name" value="P-loop_NTPase"/>
</dbReference>
<dbReference type="EMBL" id="CP097511">
    <property type="protein sequence ID" value="URE44809.1"/>
    <property type="molecule type" value="Genomic_DNA"/>
</dbReference>
<comment type="similarity">
    <text evidence="2">Belongs to the TrpF family.</text>
</comment>
<keyword evidence="7" id="KW-0822">Tryptophan biosynthesis</keyword>
<dbReference type="Pfam" id="PF12796">
    <property type="entry name" value="Ank_2"/>
    <property type="match status" value="1"/>
</dbReference>
<organism evidence="13 14">
    <name type="scientific">Musa troglodytarum</name>
    <name type="common">fe'i banana</name>
    <dbReference type="NCBI Taxonomy" id="320322"/>
    <lineage>
        <taxon>Eukaryota</taxon>
        <taxon>Viridiplantae</taxon>
        <taxon>Streptophyta</taxon>
        <taxon>Embryophyta</taxon>
        <taxon>Tracheophyta</taxon>
        <taxon>Spermatophyta</taxon>
        <taxon>Magnoliopsida</taxon>
        <taxon>Liliopsida</taxon>
        <taxon>Zingiberales</taxon>
        <taxon>Musaceae</taxon>
        <taxon>Musa</taxon>
    </lineage>
</organism>
<evidence type="ECO:0000256" key="2">
    <source>
        <dbReference type="ARBA" id="ARBA00007571"/>
    </source>
</evidence>
<dbReference type="InterPro" id="IPR001240">
    <property type="entry name" value="PRAI_dom"/>
</dbReference>
<dbReference type="CDD" id="cd00009">
    <property type="entry name" value="AAA"/>
    <property type="match status" value="1"/>
</dbReference>
<dbReference type="InterPro" id="IPR011060">
    <property type="entry name" value="RibuloseP-bd_barrel"/>
</dbReference>
<name>A0A9E7LBR6_9LILI</name>
<dbReference type="SMART" id="SM00248">
    <property type="entry name" value="ANK"/>
    <property type="match status" value="3"/>
</dbReference>
<dbReference type="Pfam" id="PF00697">
    <property type="entry name" value="PRAI"/>
    <property type="match status" value="1"/>
</dbReference>
<feature type="repeat" description="ANK" evidence="11">
    <location>
        <begin position="127"/>
        <end position="163"/>
    </location>
</feature>
<proteinExistence type="inferred from homology"/>
<accession>A0A9E7LBR6</accession>
<evidence type="ECO:0000259" key="12">
    <source>
        <dbReference type="SMART" id="SM00382"/>
    </source>
</evidence>
<evidence type="ECO:0000256" key="3">
    <source>
        <dbReference type="ARBA" id="ARBA00010378"/>
    </source>
</evidence>
<sequence>MPGDHDQRSRSARVATIHGCAQSGDLLGLQRRLQENPSLLNARNAVMAQTPLHVAAGYNNTSIVKFLLEWKGPEKVELEAKNMYGETPLHMAAKNGCSESARLLLTHGASLEAKANASPLNSIALFNGMTPLHLAVWHALRAEDCITVSTLLDYNADCSVKDNEGMTPLSHLSEGAGNEKLQGLLCWHMGEQRKRKAIESCSEAKAKMAEFEAAISNVVGLQELKMQLHRWARGMLFDEKRRALGLCIAPRRPPHMAFLGNPGTGKTMVARVLGKLLHMVGILPTGKVTEVQRTDLVGEFVGHTGPKTRRKINEADGGILFVDEAYRLIPMQKADDKDYGLEALEEIMSVMDSGKVVVIFAGYSEPMKRVIESNEGFRRRVTKYFYFDDFSTTELAQILRIKMNHQDQNSLLYGFNLHPSCSVEAVAKLIDRETTEKQRREMNGGLIDPLLANARENLDLRLDFDCSDTDGLPYADLRIEGVLLFLSSREKMATVAVACSHSQLPLLHRGGQSRSGPLSMSCLKTDCAGPVNAIECSSTEEGLKMIKPIVKMCGITSAKDAEMAANAGASLIGMIIWPNSKRSVSLKVAKEISKVARECGAKPVGVFVDDDADTILRNSDAADLEFVQLHGNGSRSTLPILLQQNRIIYVLHVDENGNLLNHVSDEESSLVDWLLVDSAQGGSGKGFNWRRFQLPTMRSKYGWLLAGGLHADNVCEAVATLKPDGVDVSSGICGSDGIQKDPLRISSFMSKVKSLSY</sequence>
<dbReference type="HAMAP" id="MF_00135">
    <property type="entry name" value="PRAI"/>
    <property type="match status" value="1"/>
</dbReference>
<dbReference type="InterPro" id="IPR002110">
    <property type="entry name" value="Ankyrin_rpt"/>
</dbReference>
<dbReference type="Pfam" id="PF00023">
    <property type="entry name" value="Ank"/>
    <property type="match status" value="1"/>
</dbReference>
<dbReference type="SMART" id="SM00382">
    <property type="entry name" value="AAA"/>
    <property type="match status" value="1"/>
</dbReference>
<keyword evidence="5" id="KW-0028">Amino-acid biosynthesis</keyword>